<gene>
    <name evidence="12" type="primary">RvY_04268-1</name>
    <name evidence="12" type="synonym">RvY_04268.1</name>
    <name evidence="12" type="ORF">RvY_04268</name>
</gene>
<keyword evidence="2" id="KW-1003">Cell membrane</keyword>
<dbReference type="GO" id="GO:0004930">
    <property type="term" value="F:G protein-coupled receptor activity"/>
    <property type="evidence" value="ECO:0007669"/>
    <property type="project" value="UniProtKB-KW"/>
</dbReference>
<evidence type="ECO:0000256" key="7">
    <source>
        <dbReference type="ARBA" id="ARBA00023170"/>
    </source>
</evidence>
<evidence type="ECO:0000259" key="11">
    <source>
        <dbReference type="PROSITE" id="PS50262"/>
    </source>
</evidence>
<dbReference type="Pfam" id="PF00001">
    <property type="entry name" value="7tm_1"/>
    <property type="match status" value="1"/>
</dbReference>
<keyword evidence="8" id="KW-0807">Transducer</keyword>
<comment type="caution">
    <text evidence="12">The sequence shown here is derived from an EMBL/GenBank/DDBJ whole genome shotgun (WGS) entry which is preliminary data.</text>
</comment>
<evidence type="ECO:0000256" key="9">
    <source>
        <dbReference type="SAM" id="MobiDB-lite"/>
    </source>
</evidence>
<organism evidence="12 13">
    <name type="scientific">Ramazzottius varieornatus</name>
    <name type="common">Water bear</name>
    <name type="synonym">Tardigrade</name>
    <dbReference type="NCBI Taxonomy" id="947166"/>
    <lineage>
        <taxon>Eukaryota</taxon>
        <taxon>Metazoa</taxon>
        <taxon>Ecdysozoa</taxon>
        <taxon>Tardigrada</taxon>
        <taxon>Eutardigrada</taxon>
        <taxon>Parachela</taxon>
        <taxon>Hypsibioidea</taxon>
        <taxon>Ramazzottiidae</taxon>
        <taxon>Ramazzottius</taxon>
    </lineage>
</organism>
<evidence type="ECO:0000256" key="3">
    <source>
        <dbReference type="ARBA" id="ARBA00022692"/>
    </source>
</evidence>
<keyword evidence="7" id="KW-0675">Receptor</keyword>
<name>A0A1D1URR7_RAMVA</name>
<dbReference type="GO" id="GO:0005886">
    <property type="term" value="C:plasma membrane"/>
    <property type="evidence" value="ECO:0007669"/>
    <property type="project" value="UniProtKB-SubCell"/>
</dbReference>
<dbReference type="InterPro" id="IPR000276">
    <property type="entry name" value="GPCR_Rhodpsn"/>
</dbReference>
<keyword evidence="13" id="KW-1185">Reference proteome</keyword>
<evidence type="ECO:0000256" key="10">
    <source>
        <dbReference type="SAM" id="Phobius"/>
    </source>
</evidence>
<dbReference type="InterPro" id="IPR050569">
    <property type="entry name" value="TAAR"/>
</dbReference>
<dbReference type="AlphaFoldDB" id="A0A1D1URR7"/>
<accession>A0A1D1URR7</accession>
<dbReference type="CDD" id="cd00637">
    <property type="entry name" value="7tm_classA_rhodopsin-like"/>
    <property type="match status" value="1"/>
</dbReference>
<protein>
    <recommendedName>
        <fullName evidence="11">G-protein coupled receptors family 1 profile domain-containing protein</fullName>
    </recommendedName>
</protein>
<evidence type="ECO:0000313" key="13">
    <source>
        <dbReference type="Proteomes" id="UP000186922"/>
    </source>
</evidence>
<dbReference type="PANTHER" id="PTHR24249:SF372">
    <property type="entry name" value="G-PROTEIN COUPLED RECEPTORS FAMILY 1 PROFILE DOMAIN-CONTAINING PROTEIN"/>
    <property type="match status" value="1"/>
</dbReference>
<evidence type="ECO:0000256" key="1">
    <source>
        <dbReference type="ARBA" id="ARBA00004651"/>
    </source>
</evidence>
<evidence type="ECO:0000256" key="5">
    <source>
        <dbReference type="ARBA" id="ARBA00023040"/>
    </source>
</evidence>
<evidence type="ECO:0000256" key="2">
    <source>
        <dbReference type="ARBA" id="ARBA00022475"/>
    </source>
</evidence>
<dbReference type="SUPFAM" id="SSF81321">
    <property type="entry name" value="Family A G protein-coupled receptor-like"/>
    <property type="match status" value="1"/>
</dbReference>
<feature type="region of interest" description="Disordered" evidence="9">
    <location>
        <begin position="240"/>
        <end position="259"/>
    </location>
</feature>
<keyword evidence="6 10" id="KW-0472">Membrane</keyword>
<dbReference type="Proteomes" id="UP000186922">
    <property type="component" value="Unassembled WGS sequence"/>
</dbReference>
<evidence type="ECO:0000256" key="8">
    <source>
        <dbReference type="ARBA" id="ARBA00023224"/>
    </source>
</evidence>
<feature type="transmembrane region" description="Helical" evidence="10">
    <location>
        <begin position="7"/>
        <end position="26"/>
    </location>
</feature>
<dbReference type="PROSITE" id="PS50262">
    <property type="entry name" value="G_PROTEIN_RECEP_F1_2"/>
    <property type="match status" value="1"/>
</dbReference>
<dbReference type="InterPro" id="IPR017452">
    <property type="entry name" value="GPCR_Rhodpsn_7TM"/>
</dbReference>
<feature type="transmembrane region" description="Helical" evidence="10">
    <location>
        <begin position="177"/>
        <end position="203"/>
    </location>
</feature>
<keyword evidence="3 10" id="KW-0812">Transmembrane</keyword>
<proteinExistence type="predicted"/>
<evidence type="ECO:0000256" key="4">
    <source>
        <dbReference type="ARBA" id="ARBA00022989"/>
    </source>
</evidence>
<dbReference type="Gene3D" id="1.20.1070.10">
    <property type="entry name" value="Rhodopsin 7-helix transmembrane proteins"/>
    <property type="match status" value="1"/>
</dbReference>
<comment type="subcellular location">
    <subcellularLocation>
        <location evidence="1">Cell membrane</location>
        <topology evidence="1">Multi-pass membrane protein</topology>
    </subcellularLocation>
</comment>
<feature type="domain" description="G-protein coupled receptors family 1 profile" evidence="11">
    <location>
        <begin position="1"/>
        <end position="199"/>
    </location>
</feature>
<keyword evidence="4 10" id="KW-1133">Transmembrane helix</keyword>
<dbReference type="PANTHER" id="PTHR24249">
    <property type="entry name" value="HISTAMINE RECEPTOR-RELATED G-PROTEIN COUPLED RECEPTOR"/>
    <property type="match status" value="1"/>
</dbReference>
<evidence type="ECO:0000256" key="6">
    <source>
        <dbReference type="ARBA" id="ARBA00023136"/>
    </source>
</evidence>
<sequence length="259" mass="28852">MCGIGIIFCLVFVPATSIVGFFPSLWQYESARNSSCPLYMGLEICYTSFSFTDAFLASNRLVAVCFPRHYDTWQTPKISYAMVAASWLISITLVALNVLEVGGHYVQLWDFTCQAEPTNSFGLVLFAVSGTGPYFLIGIFSLIIFTTAHIKSRGLRAQMASSTSARHQLRTLQRKLVIARAMGILLVWSFITQIPFTVVPMYVPRLEEEYYDLWRFLRIFPLTQYALSPNEAAIQLNEMGSGESSGKSLGSEKGAGILD</sequence>
<dbReference type="EMBL" id="BDGG01000002">
    <property type="protein sequence ID" value="GAU92151.1"/>
    <property type="molecule type" value="Genomic_DNA"/>
</dbReference>
<keyword evidence="5" id="KW-0297">G-protein coupled receptor</keyword>
<feature type="transmembrane region" description="Helical" evidence="10">
    <location>
        <begin position="78"/>
        <end position="99"/>
    </location>
</feature>
<evidence type="ECO:0000313" key="12">
    <source>
        <dbReference type="EMBL" id="GAU92151.1"/>
    </source>
</evidence>
<reference evidence="12 13" key="1">
    <citation type="journal article" date="2016" name="Nat. Commun.">
        <title>Extremotolerant tardigrade genome and improved radiotolerance of human cultured cells by tardigrade-unique protein.</title>
        <authorList>
            <person name="Hashimoto T."/>
            <person name="Horikawa D.D."/>
            <person name="Saito Y."/>
            <person name="Kuwahara H."/>
            <person name="Kozuka-Hata H."/>
            <person name="Shin-I T."/>
            <person name="Minakuchi Y."/>
            <person name="Ohishi K."/>
            <person name="Motoyama A."/>
            <person name="Aizu T."/>
            <person name="Enomoto A."/>
            <person name="Kondo K."/>
            <person name="Tanaka S."/>
            <person name="Hara Y."/>
            <person name="Koshikawa S."/>
            <person name="Sagara H."/>
            <person name="Miura T."/>
            <person name="Yokobori S."/>
            <person name="Miyagawa K."/>
            <person name="Suzuki Y."/>
            <person name="Kubo T."/>
            <person name="Oyama M."/>
            <person name="Kohara Y."/>
            <person name="Fujiyama A."/>
            <person name="Arakawa K."/>
            <person name="Katayama T."/>
            <person name="Toyoda A."/>
            <person name="Kunieda T."/>
        </authorList>
    </citation>
    <scope>NUCLEOTIDE SEQUENCE [LARGE SCALE GENOMIC DNA]</scope>
    <source>
        <strain evidence="12 13">YOKOZUNA-1</strain>
    </source>
</reference>
<feature type="transmembrane region" description="Helical" evidence="10">
    <location>
        <begin position="119"/>
        <end position="146"/>
    </location>
</feature>